<dbReference type="AlphaFoldDB" id="E0TEE6"/>
<protein>
    <submittedName>
        <fullName evidence="2">Uncharacterized protein</fullName>
    </submittedName>
</protein>
<keyword evidence="1" id="KW-0472">Membrane</keyword>
<reference evidence="3" key="1">
    <citation type="submission" date="2010-08" db="EMBL/GenBank/DDBJ databases">
        <title>Genome sequence of Parvularcula bermudensis HTCC2503.</title>
        <authorList>
            <person name="Kang D.-M."/>
            <person name="Oh H.-M."/>
            <person name="Cho J.-C."/>
        </authorList>
    </citation>
    <scope>NUCLEOTIDE SEQUENCE [LARGE SCALE GENOMIC DNA]</scope>
    <source>
        <strain evidence="3">ATCC BAA-594 / HTCC2503 / KCTC 12087</strain>
    </source>
</reference>
<dbReference type="HOGENOM" id="CLU_2466191_0_0_5"/>
<dbReference type="KEGG" id="pbr:PB2503_09899"/>
<accession>E0TEE6</accession>
<evidence type="ECO:0000313" key="3">
    <source>
        <dbReference type="Proteomes" id="UP000001302"/>
    </source>
</evidence>
<feature type="transmembrane region" description="Helical" evidence="1">
    <location>
        <begin position="52"/>
        <end position="73"/>
    </location>
</feature>
<evidence type="ECO:0000313" key="2">
    <source>
        <dbReference type="EMBL" id="ADM10032.1"/>
    </source>
</evidence>
<sequence length="88" mass="10103">MNQAPFRKSAKKWERPFVLPNTMVGSAIYFGLFLFSYANFYLPFRRAGVEVWWINGLIALMSLFLVAILLNLAPSRHIHDEASPSEDL</sequence>
<reference evidence="2 3" key="2">
    <citation type="journal article" date="2011" name="J. Bacteriol.">
        <title>Complete genome sequence of strain HTCC2503T of Parvularcula bermudensis, the type species of the order "Parvularculales" in the class Alphaproteobacteria.</title>
        <authorList>
            <person name="Oh H.M."/>
            <person name="Kang I."/>
            <person name="Vergin K.L."/>
            <person name="Kang D."/>
            <person name="Rhee K.H."/>
            <person name="Giovannoni S.J."/>
            <person name="Cho J.C."/>
        </authorList>
    </citation>
    <scope>NUCLEOTIDE SEQUENCE [LARGE SCALE GENOMIC DNA]</scope>
    <source>
        <strain evidence="3">ATCC BAA-594 / HTCC2503 / KCTC 12087</strain>
    </source>
</reference>
<dbReference type="RefSeq" id="WP_013301006.1">
    <property type="nucleotide sequence ID" value="NC_014414.1"/>
</dbReference>
<dbReference type="STRING" id="314260.PB2503_09899"/>
<keyword evidence="1" id="KW-0812">Transmembrane</keyword>
<dbReference type="EMBL" id="CP002156">
    <property type="protein sequence ID" value="ADM10032.1"/>
    <property type="molecule type" value="Genomic_DNA"/>
</dbReference>
<keyword evidence="1" id="KW-1133">Transmembrane helix</keyword>
<feature type="transmembrane region" description="Helical" evidence="1">
    <location>
        <begin position="21"/>
        <end position="40"/>
    </location>
</feature>
<dbReference type="Proteomes" id="UP000001302">
    <property type="component" value="Chromosome"/>
</dbReference>
<evidence type="ECO:0000256" key="1">
    <source>
        <dbReference type="SAM" id="Phobius"/>
    </source>
</evidence>
<organism evidence="2 3">
    <name type="scientific">Parvularcula bermudensis (strain ATCC BAA-594 / HTCC2503 / KCTC 12087)</name>
    <dbReference type="NCBI Taxonomy" id="314260"/>
    <lineage>
        <taxon>Bacteria</taxon>
        <taxon>Pseudomonadati</taxon>
        <taxon>Pseudomonadota</taxon>
        <taxon>Alphaproteobacteria</taxon>
        <taxon>Parvularculales</taxon>
        <taxon>Parvularculaceae</taxon>
        <taxon>Parvularcula</taxon>
    </lineage>
</organism>
<keyword evidence="3" id="KW-1185">Reference proteome</keyword>
<proteinExistence type="predicted"/>
<gene>
    <name evidence="2" type="ordered locus">PB2503_09899</name>
</gene>
<name>E0TEE6_PARBH</name>